<keyword evidence="10 15" id="KW-0798">TonB box</keyword>
<evidence type="ECO:0000256" key="3">
    <source>
        <dbReference type="ARBA" id="ARBA00022448"/>
    </source>
</evidence>
<evidence type="ECO:0000256" key="13">
    <source>
        <dbReference type="ARBA" id="ARBA00023237"/>
    </source>
</evidence>
<evidence type="ECO:0000259" key="17">
    <source>
        <dbReference type="SMART" id="SM00965"/>
    </source>
</evidence>
<evidence type="ECO:0000256" key="16">
    <source>
        <dbReference type="SAM" id="SignalP"/>
    </source>
</evidence>
<protein>
    <recommendedName>
        <fullName evidence="17">Secretin/TonB short N-terminal domain-containing protein</fullName>
    </recommendedName>
</protein>
<evidence type="ECO:0000256" key="2">
    <source>
        <dbReference type="ARBA" id="ARBA00009810"/>
    </source>
</evidence>
<keyword evidence="19" id="KW-1185">Reference proteome</keyword>
<dbReference type="GO" id="GO:0015344">
    <property type="term" value="F:siderophore uptake transmembrane transporter activity"/>
    <property type="evidence" value="ECO:0007669"/>
    <property type="project" value="TreeGrafter"/>
</dbReference>
<dbReference type="Pfam" id="PF07715">
    <property type="entry name" value="Plug"/>
    <property type="match status" value="1"/>
</dbReference>
<dbReference type="InterPro" id="IPR011662">
    <property type="entry name" value="Secretin/TonB_short_N"/>
</dbReference>
<evidence type="ECO:0000256" key="6">
    <source>
        <dbReference type="ARBA" id="ARBA00022692"/>
    </source>
</evidence>
<evidence type="ECO:0000256" key="7">
    <source>
        <dbReference type="ARBA" id="ARBA00022729"/>
    </source>
</evidence>
<dbReference type="AlphaFoldDB" id="A0A177NGA8"/>
<accession>A0A177NGA8</accession>
<dbReference type="SUPFAM" id="SSF56935">
    <property type="entry name" value="Porins"/>
    <property type="match status" value="1"/>
</dbReference>
<evidence type="ECO:0000256" key="9">
    <source>
        <dbReference type="ARBA" id="ARBA00023065"/>
    </source>
</evidence>
<dbReference type="InterPro" id="IPR012910">
    <property type="entry name" value="Plug_dom"/>
</dbReference>
<dbReference type="PROSITE" id="PS52016">
    <property type="entry name" value="TONB_DEPENDENT_REC_3"/>
    <property type="match status" value="1"/>
</dbReference>
<evidence type="ECO:0000256" key="15">
    <source>
        <dbReference type="RuleBase" id="RU003357"/>
    </source>
</evidence>
<keyword evidence="13 14" id="KW-0998">Cell outer membrane</keyword>
<keyword evidence="5" id="KW-0410">Iron transport</keyword>
<gene>
    <name evidence="18" type="ORF">A1355_10010</name>
</gene>
<evidence type="ECO:0000313" key="19">
    <source>
        <dbReference type="Proteomes" id="UP000077628"/>
    </source>
</evidence>
<dbReference type="NCBIfam" id="TIGR01783">
    <property type="entry name" value="TonB-siderophor"/>
    <property type="match status" value="1"/>
</dbReference>
<dbReference type="PANTHER" id="PTHR32552:SF68">
    <property type="entry name" value="FERRICHROME OUTER MEMBRANE TRANSPORTER_PHAGE RECEPTOR"/>
    <property type="match status" value="1"/>
</dbReference>
<keyword evidence="9" id="KW-0406">Ion transport</keyword>
<dbReference type="GO" id="GO:0015891">
    <property type="term" value="P:siderophore transport"/>
    <property type="evidence" value="ECO:0007669"/>
    <property type="project" value="InterPro"/>
</dbReference>
<evidence type="ECO:0000256" key="14">
    <source>
        <dbReference type="PROSITE-ProRule" id="PRU01360"/>
    </source>
</evidence>
<dbReference type="FunFam" id="2.170.130.10:FF:000001">
    <property type="entry name" value="Catecholate siderophore TonB-dependent receptor"/>
    <property type="match status" value="1"/>
</dbReference>
<comment type="similarity">
    <text evidence="2 14 15">Belongs to the TonB-dependent receptor family.</text>
</comment>
<dbReference type="Pfam" id="PF00593">
    <property type="entry name" value="TonB_dep_Rec_b-barrel"/>
    <property type="match status" value="1"/>
</dbReference>
<evidence type="ECO:0000256" key="4">
    <source>
        <dbReference type="ARBA" id="ARBA00022452"/>
    </source>
</evidence>
<dbReference type="Pfam" id="PF07660">
    <property type="entry name" value="STN"/>
    <property type="match status" value="1"/>
</dbReference>
<feature type="signal peptide" evidence="16">
    <location>
        <begin position="1"/>
        <end position="22"/>
    </location>
</feature>
<dbReference type="Proteomes" id="UP000077628">
    <property type="component" value="Unassembled WGS sequence"/>
</dbReference>
<feature type="chain" id="PRO_5008069130" description="Secretin/TonB short N-terminal domain-containing protein" evidence="16">
    <location>
        <begin position="23"/>
        <end position="840"/>
    </location>
</feature>
<evidence type="ECO:0000256" key="11">
    <source>
        <dbReference type="ARBA" id="ARBA00023136"/>
    </source>
</evidence>
<keyword evidence="12" id="KW-0675">Receptor</keyword>
<dbReference type="SMART" id="SM00965">
    <property type="entry name" value="STN"/>
    <property type="match status" value="1"/>
</dbReference>
<comment type="subcellular location">
    <subcellularLocation>
        <location evidence="1 14">Cell outer membrane</location>
        <topology evidence="1 14">Multi-pass membrane protein</topology>
    </subcellularLocation>
</comment>
<dbReference type="InterPro" id="IPR000531">
    <property type="entry name" value="Beta-barrel_TonB"/>
</dbReference>
<dbReference type="Gene3D" id="2.170.130.10">
    <property type="entry name" value="TonB-dependent receptor, plug domain"/>
    <property type="match status" value="1"/>
</dbReference>
<dbReference type="RefSeq" id="WP_064030402.1">
    <property type="nucleotide sequence ID" value="NZ_LUUK01000187.1"/>
</dbReference>
<evidence type="ECO:0000256" key="8">
    <source>
        <dbReference type="ARBA" id="ARBA00023004"/>
    </source>
</evidence>
<comment type="caution">
    <text evidence="18">The sequence shown here is derived from an EMBL/GenBank/DDBJ whole genome shotgun (WGS) entry which is preliminary data.</text>
</comment>
<dbReference type="Gene3D" id="3.55.50.30">
    <property type="match status" value="1"/>
</dbReference>
<dbReference type="InterPro" id="IPR010105">
    <property type="entry name" value="TonB_sidphr_rcpt"/>
</dbReference>
<sequence length="840" mass="92122">MNPLRDLLAAAPLAVCLASAQAEEQTFHFNIPVQPLPAALDALAAQTGIKPFYSDQVVSGKTGHAVSGNLTAAQALQQLLSGTGLSFKFNGDHAVAITQPDANSAATLAAVTVVAKANAELFDPNNANYNRAFASASTKTDTPLMDTPMTVQVVPRQVLSDQQAIRLEDAVKNVSGVQPVWTSGGQGQDFVIRGFGTNYSRFRNGQRISNFNADLANIEQVEVLKGPAAMLFGRVQPGGMVNVVTKKPLSEAHYSLQQQFGSYDLYRTVAEATGPLNDDKSLAYRLDFGYTDRNSFRDFVSQTQVFVAPSLHWQASDATEFNLSLEYMDRNLPYDTGIPAVGTRVANVPINTNYGQPGGQFNQDPSDSTLLDFNWSHAFNDHWTFKNGFVANWTTQHYRELLVAVFQPLLATDSNPQVVRRGSQFEDRTEESYNAFFNLNGKFATGPVNHNVLVGGDYFYDEVRQSGFFGFNAVNAPANSPYHFPADFGGGNFAFTRVNLYNPVYANLDYNAYEFQRINHPNDFSINQTSWYGLYFQDHLAFFDGKLQILGGGRYDWAHQATGASTSYQNSADQNDNYNGYIPSFGNVNLAAQSEGFFSPRVGILYRPWNWLSLYGNRVEGFGTNNGRSESGQPLKPETAEQYEAGLKGEWFKGDLTANLAYFHIDKQNVATLVREGISETIGAARSQGIEMDVAGQLGGGFSLIASYAFTDARITQDGALSGNIGHRLPNVAEHSGSTWLKYAFQHQALSGLQLGIGAYLAGKREGDNANSYQLPGYVRVDTSVGYSLHLGASKLTTQLNVYNIFDKRYFVAGEPYNANRAWNMPGDPLTVIGSMKLEF</sequence>
<evidence type="ECO:0000256" key="12">
    <source>
        <dbReference type="ARBA" id="ARBA00023170"/>
    </source>
</evidence>
<dbReference type="STRING" id="702114.A1355_10010"/>
<dbReference type="InterPro" id="IPR039426">
    <property type="entry name" value="TonB-dep_rcpt-like"/>
</dbReference>
<keyword evidence="11 14" id="KW-0472">Membrane</keyword>
<organism evidence="18 19">
    <name type="scientific">Methylomonas koyamae</name>
    <dbReference type="NCBI Taxonomy" id="702114"/>
    <lineage>
        <taxon>Bacteria</taxon>
        <taxon>Pseudomonadati</taxon>
        <taxon>Pseudomonadota</taxon>
        <taxon>Gammaproteobacteria</taxon>
        <taxon>Methylococcales</taxon>
        <taxon>Methylococcaceae</taxon>
        <taxon>Methylomonas</taxon>
    </lineage>
</organism>
<evidence type="ECO:0000313" key="18">
    <source>
        <dbReference type="EMBL" id="OAI16219.1"/>
    </source>
</evidence>
<keyword evidence="6 14" id="KW-0812">Transmembrane</keyword>
<proteinExistence type="inferred from homology"/>
<dbReference type="EMBL" id="LUUK01000187">
    <property type="protein sequence ID" value="OAI16219.1"/>
    <property type="molecule type" value="Genomic_DNA"/>
</dbReference>
<reference evidence="19" key="1">
    <citation type="submission" date="2016-03" db="EMBL/GenBank/DDBJ databases">
        <authorList>
            <person name="Heylen K."/>
            <person name="De Vos P."/>
            <person name="Vekeman B."/>
        </authorList>
    </citation>
    <scope>NUCLEOTIDE SEQUENCE [LARGE SCALE GENOMIC DNA]</scope>
    <source>
        <strain evidence="19">R-45383</strain>
    </source>
</reference>
<keyword evidence="8" id="KW-0408">Iron</keyword>
<evidence type="ECO:0000256" key="10">
    <source>
        <dbReference type="ARBA" id="ARBA00023077"/>
    </source>
</evidence>
<keyword evidence="3 14" id="KW-0813">Transport</keyword>
<feature type="domain" description="Secretin/TonB short N-terminal" evidence="17">
    <location>
        <begin position="49"/>
        <end position="100"/>
    </location>
</feature>
<dbReference type="Gene3D" id="2.40.170.20">
    <property type="entry name" value="TonB-dependent receptor, beta-barrel domain"/>
    <property type="match status" value="1"/>
</dbReference>
<dbReference type="CDD" id="cd01347">
    <property type="entry name" value="ligand_gated_channel"/>
    <property type="match status" value="1"/>
</dbReference>
<keyword evidence="4 14" id="KW-1134">Transmembrane beta strand</keyword>
<dbReference type="InterPro" id="IPR037066">
    <property type="entry name" value="Plug_dom_sf"/>
</dbReference>
<dbReference type="PANTHER" id="PTHR32552">
    <property type="entry name" value="FERRICHROME IRON RECEPTOR-RELATED"/>
    <property type="match status" value="1"/>
</dbReference>
<dbReference type="GO" id="GO:0009279">
    <property type="term" value="C:cell outer membrane"/>
    <property type="evidence" value="ECO:0007669"/>
    <property type="project" value="UniProtKB-SubCell"/>
</dbReference>
<dbReference type="OrthoDB" id="127311at2"/>
<evidence type="ECO:0000256" key="1">
    <source>
        <dbReference type="ARBA" id="ARBA00004571"/>
    </source>
</evidence>
<keyword evidence="7 16" id="KW-0732">Signal</keyword>
<evidence type="ECO:0000256" key="5">
    <source>
        <dbReference type="ARBA" id="ARBA00022496"/>
    </source>
</evidence>
<name>A0A177NGA8_9GAMM</name>
<dbReference type="GO" id="GO:0038023">
    <property type="term" value="F:signaling receptor activity"/>
    <property type="evidence" value="ECO:0007669"/>
    <property type="project" value="InterPro"/>
</dbReference>
<dbReference type="InterPro" id="IPR036942">
    <property type="entry name" value="Beta-barrel_TonB_sf"/>
</dbReference>